<dbReference type="InterPro" id="IPR006016">
    <property type="entry name" value="UspA"/>
</dbReference>
<feature type="domain" description="UspA" evidence="2">
    <location>
        <begin position="152"/>
        <end position="297"/>
    </location>
</feature>
<dbReference type="RefSeq" id="WP_110173012.1">
    <property type="nucleotide sequence ID" value="NZ_CP015136.1"/>
</dbReference>
<dbReference type="Proteomes" id="UP000076079">
    <property type="component" value="Chromosome"/>
</dbReference>
<feature type="domain" description="UspA" evidence="2">
    <location>
        <begin position="2"/>
        <end position="136"/>
    </location>
</feature>
<organism evidence="3 4">
    <name type="scientific">Luteitalea pratensis</name>
    <dbReference type="NCBI Taxonomy" id="1855912"/>
    <lineage>
        <taxon>Bacteria</taxon>
        <taxon>Pseudomonadati</taxon>
        <taxon>Acidobacteriota</taxon>
        <taxon>Vicinamibacteria</taxon>
        <taxon>Vicinamibacterales</taxon>
        <taxon>Vicinamibacteraceae</taxon>
        <taxon>Luteitalea</taxon>
    </lineage>
</organism>
<dbReference type="Pfam" id="PF00582">
    <property type="entry name" value="Usp"/>
    <property type="match status" value="2"/>
</dbReference>
<dbReference type="PANTHER" id="PTHR46268">
    <property type="entry name" value="STRESS RESPONSE PROTEIN NHAX"/>
    <property type="match status" value="1"/>
</dbReference>
<evidence type="ECO:0000313" key="4">
    <source>
        <dbReference type="Proteomes" id="UP000076079"/>
    </source>
</evidence>
<proteinExistence type="inferred from homology"/>
<dbReference type="AlphaFoldDB" id="A0A143PTH8"/>
<dbReference type="OrthoDB" id="115555at2"/>
<dbReference type="SUPFAM" id="SSF52402">
    <property type="entry name" value="Adenine nucleotide alpha hydrolases-like"/>
    <property type="match status" value="2"/>
</dbReference>
<reference evidence="4" key="2">
    <citation type="submission" date="2016-04" db="EMBL/GenBank/DDBJ databases">
        <title>First Complete Genome Sequence of a Subdivision 6 Acidobacterium.</title>
        <authorList>
            <person name="Huang S."/>
            <person name="Vieira S."/>
            <person name="Bunk B."/>
            <person name="Riedel T."/>
            <person name="Sproeer C."/>
            <person name="Overmann J."/>
        </authorList>
    </citation>
    <scope>NUCLEOTIDE SEQUENCE [LARGE SCALE GENOMIC DNA]</scope>
    <source>
        <strain evidence="4">DSM 100886 HEG_-6_39</strain>
    </source>
</reference>
<reference evidence="3 4" key="1">
    <citation type="journal article" date="2016" name="Genome Announc.">
        <title>First Complete Genome Sequence of a Subdivision 6 Acidobacterium Strain.</title>
        <authorList>
            <person name="Huang S."/>
            <person name="Vieira S."/>
            <person name="Bunk B."/>
            <person name="Riedel T."/>
            <person name="Sproer C."/>
            <person name="Overmann J."/>
        </authorList>
    </citation>
    <scope>NUCLEOTIDE SEQUENCE [LARGE SCALE GENOMIC DNA]</scope>
    <source>
        <strain evidence="4">DSM 100886 HEG_-6_39</strain>
    </source>
</reference>
<keyword evidence="4" id="KW-1185">Reference proteome</keyword>
<comment type="similarity">
    <text evidence="1">Belongs to the universal stress protein A family.</text>
</comment>
<dbReference type="KEGG" id="abac:LuPra_04718"/>
<dbReference type="EMBL" id="CP015136">
    <property type="protein sequence ID" value="AMY11468.1"/>
    <property type="molecule type" value="Genomic_DNA"/>
</dbReference>
<evidence type="ECO:0000256" key="1">
    <source>
        <dbReference type="ARBA" id="ARBA00008791"/>
    </source>
</evidence>
<dbReference type="PRINTS" id="PR01438">
    <property type="entry name" value="UNVRSLSTRESS"/>
</dbReference>
<dbReference type="CDD" id="cd00293">
    <property type="entry name" value="USP-like"/>
    <property type="match status" value="2"/>
</dbReference>
<dbReference type="InterPro" id="IPR006015">
    <property type="entry name" value="Universal_stress_UspA"/>
</dbReference>
<gene>
    <name evidence="3" type="ORF">LuPra_04718</name>
</gene>
<evidence type="ECO:0000259" key="2">
    <source>
        <dbReference type="Pfam" id="PF00582"/>
    </source>
</evidence>
<dbReference type="STRING" id="1855912.LuPra_04718"/>
<dbReference type="Gene3D" id="3.40.50.620">
    <property type="entry name" value="HUPs"/>
    <property type="match status" value="2"/>
</dbReference>
<dbReference type="InterPro" id="IPR014729">
    <property type="entry name" value="Rossmann-like_a/b/a_fold"/>
</dbReference>
<evidence type="ECO:0000313" key="3">
    <source>
        <dbReference type="EMBL" id="AMY11468.1"/>
    </source>
</evidence>
<protein>
    <submittedName>
        <fullName evidence="3">Universal stress protein family protein</fullName>
    </submittedName>
</protein>
<dbReference type="PANTHER" id="PTHR46268:SF6">
    <property type="entry name" value="UNIVERSAL STRESS PROTEIN UP12"/>
    <property type="match status" value="1"/>
</dbReference>
<accession>A0A143PTH8</accession>
<sequence>MSVLCAIDFSRASALALTAAGRIAATFRQPLTIVTVADPLLATAERMRAGGREPVLLSGALAGFVDETLGPGASSRHRLLVQVGDPASEILAQADQADAQLLVLATQGASGVRKFVFGSVAERVLRRTTRPVLVVPPAIDGTALRTLGAMEEVLAPIEFHDHAFDDASLADRVARASHARLRLLHVVAGGEESRWTVLQPTMASLLEDELSGLRASVTGAAHQALERLAESLGGTPGPTLEVVEGPVAERIAQVANRAEVDLVVLALRGVPGLLGTRVGTVAYRVLCASPVPVLAVPHEARAEGTLSFLDQPTDRG</sequence>
<name>A0A143PTH8_LUTPR</name>